<dbReference type="RefSeq" id="WP_264881262.1">
    <property type="nucleotide sequence ID" value="NZ_JAPDOB010000001.1"/>
</dbReference>
<dbReference type="EMBL" id="JAPDOB010000001">
    <property type="protein sequence ID" value="MCW3797141.1"/>
    <property type="molecule type" value="Genomic_DNA"/>
</dbReference>
<evidence type="ECO:0000313" key="2">
    <source>
        <dbReference type="EMBL" id="MCW3797141.1"/>
    </source>
</evidence>
<evidence type="ECO:0008006" key="4">
    <source>
        <dbReference type="Google" id="ProtNLM"/>
    </source>
</evidence>
<keyword evidence="3" id="KW-1185">Reference proteome</keyword>
<keyword evidence="1" id="KW-0472">Membrane</keyword>
<evidence type="ECO:0000256" key="1">
    <source>
        <dbReference type="SAM" id="Phobius"/>
    </source>
</evidence>
<feature type="transmembrane region" description="Helical" evidence="1">
    <location>
        <begin position="173"/>
        <end position="198"/>
    </location>
</feature>
<feature type="transmembrane region" description="Helical" evidence="1">
    <location>
        <begin position="336"/>
        <end position="355"/>
    </location>
</feature>
<accession>A0ABT3JE95</accession>
<sequence length="479" mass="51123">MFPVGNATWQEARGGPAWLLALGCALFAAMLQSLFIPLDADVSWLITVCEAVLSGKRLYVDIVEVNPPASVWLYLPWVGLAQLLKVRPEAVIAAAMCAGALLSLRATLAITARLPQPPQPVTVAAAIGFTGLILPGGLFAQREHIALLIALPTLAAIALLGDRGRLAPRTAILAGLGAGLIVCIKPHFLLALLLPTLWASRRLRSPAAIFPSLAAAGVPPLLYAGATLLWAPGFVDLLPMLSATYLPMHAPWTDFLISPLLTVPAVLVVSAILLRTDGGNGLAPAWLLGGVGFAFAGLLQWKVYANHSLPGYGLAFAAVIVLLADRRGERSRRRLIGAGVGVLAAAMVSQTATILPQPGLAEAIRRVGPPRPTLITLGCQLVTGHPAVRHVDGRWVGSRAALFTAAGARFVGVDRPGVRRWYDQDLALFAADVRRERPDIVLVETTERAWLLGEPTIHAVMRDYRPVTRTGDIQVWRRR</sequence>
<feature type="transmembrane region" description="Helical" evidence="1">
    <location>
        <begin position="210"/>
        <end position="235"/>
    </location>
</feature>
<dbReference type="Proteomes" id="UP001526246">
    <property type="component" value="Unassembled WGS sequence"/>
</dbReference>
<feature type="transmembrane region" description="Helical" evidence="1">
    <location>
        <begin position="145"/>
        <end position="161"/>
    </location>
</feature>
<feature type="transmembrane region" description="Helical" evidence="1">
    <location>
        <begin position="307"/>
        <end position="324"/>
    </location>
</feature>
<keyword evidence="1" id="KW-0812">Transmembrane</keyword>
<protein>
    <recommendedName>
        <fullName evidence="4">Glycosyltransferase RgtA/B/C/D-like domain-containing protein</fullName>
    </recommendedName>
</protein>
<feature type="transmembrane region" description="Helical" evidence="1">
    <location>
        <begin position="255"/>
        <end position="274"/>
    </location>
</feature>
<proteinExistence type="predicted"/>
<name>A0ABT3JE95_9SPHN</name>
<reference evidence="2 3" key="1">
    <citation type="submission" date="2022-10" db="EMBL/GenBank/DDBJ databases">
        <title>Sphingomonas sp.</title>
        <authorList>
            <person name="Jin C."/>
        </authorList>
    </citation>
    <scope>NUCLEOTIDE SEQUENCE [LARGE SCALE GENOMIC DNA]</scope>
    <source>
        <strain evidence="2 3">BN140010</strain>
    </source>
</reference>
<organism evidence="2 3">
    <name type="scientific">Sphingomonas arvum</name>
    <dbReference type="NCBI Taxonomy" id="2992113"/>
    <lineage>
        <taxon>Bacteria</taxon>
        <taxon>Pseudomonadati</taxon>
        <taxon>Pseudomonadota</taxon>
        <taxon>Alphaproteobacteria</taxon>
        <taxon>Sphingomonadales</taxon>
        <taxon>Sphingomonadaceae</taxon>
        <taxon>Sphingomonas</taxon>
    </lineage>
</organism>
<feature type="transmembrane region" description="Helical" evidence="1">
    <location>
        <begin position="120"/>
        <end position="138"/>
    </location>
</feature>
<feature type="transmembrane region" description="Helical" evidence="1">
    <location>
        <begin position="281"/>
        <end position="301"/>
    </location>
</feature>
<comment type="caution">
    <text evidence="2">The sequence shown here is derived from an EMBL/GenBank/DDBJ whole genome shotgun (WGS) entry which is preliminary data.</text>
</comment>
<feature type="transmembrane region" description="Helical" evidence="1">
    <location>
        <begin position="90"/>
        <end position="114"/>
    </location>
</feature>
<feature type="transmembrane region" description="Helical" evidence="1">
    <location>
        <begin position="17"/>
        <end position="36"/>
    </location>
</feature>
<gene>
    <name evidence="2" type="ORF">OMW55_04880</name>
</gene>
<keyword evidence="1" id="KW-1133">Transmembrane helix</keyword>
<evidence type="ECO:0000313" key="3">
    <source>
        <dbReference type="Proteomes" id="UP001526246"/>
    </source>
</evidence>